<dbReference type="Gene3D" id="3.30.2010.10">
    <property type="entry name" value="Metalloproteases ('zincins'), catalytic domain"/>
    <property type="match status" value="1"/>
</dbReference>
<protein>
    <submittedName>
        <fullName evidence="9">M48 family peptidase</fullName>
    </submittedName>
</protein>
<dbReference type="InterPro" id="IPR001915">
    <property type="entry name" value="Peptidase_M48"/>
</dbReference>
<evidence type="ECO:0000256" key="6">
    <source>
        <dbReference type="RuleBase" id="RU003983"/>
    </source>
</evidence>
<keyword evidence="3 6" id="KW-0378">Hydrolase</keyword>
<dbReference type="GO" id="GO:0051603">
    <property type="term" value="P:proteolysis involved in protein catabolic process"/>
    <property type="evidence" value="ECO:0007669"/>
    <property type="project" value="TreeGrafter"/>
</dbReference>
<dbReference type="CDD" id="cd07331">
    <property type="entry name" value="M48C_Oma1_like"/>
    <property type="match status" value="1"/>
</dbReference>
<dbReference type="GO" id="GO:0046872">
    <property type="term" value="F:metal ion binding"/>
    <property type="evidence" value="ECO:0007669"/>
    <property type="project" value="UniProtKB-KW"/>
</dbReference>
<keyword evidence="7" id="KW-0732">Signal</keyword>
<dbReference type="RefSeq" id="WP_115400827.1">
    <property type="nucleotide sequence ID" value="NZ_QPKV01000001.1"/>
</dbReference>
<dbReference type="PANTHER" id="PTHR22726">
    <property type="entry name" value="METALLOENDOPEPTIDASE OMA1"/>
    <property type="match status" value="1"/>
</dbReference>
<feature type="domain" description="Peptidase M48" evidence="8">
    <location>
        <begin position="88"/>
        <end position="255"/>
    </location>
</feature>
<evidence type="ECO:0000256" key="7">
    <source>
        <dbReference type="SAM" id="SignalP"/>
    </source>
</evidence>
<evidence type="ECO:0000256" key="4">
    <source>
        <dbReference type="ARBA" id="ARBA00022833"/>
    </source>
</evidence>
<comment type="caution">
    <text evidence="9">The sequence shown here is derived from an EMBL/GenBank/DDBJ whole genome shotgun (WGS) entry which is preliminary data.</text>
</comment>
<feature type="chain" id="PRO_5017068582" evidence="7">
    <location>
        <begin position="22"/>
        <end position="270"/>
    </location>
</feature>
<dbReference type="Proteomes" id="UP000253961">
    <property type="component" value="Unassembled WGS sequence"/>
</dbReference>
<dbReference type="Pfam" id="PF01435">
    <property type="entry name" value="Peptidase_M48"/>
    <property type="match status" value="1"/>
</dbReference>
<keyword evidence="1 6" id="KW-0645">Protease</keyword>
<evidence type="ECO:0000313" key="9">
    <source>
        <dbReference type="EMBL" id="RDC58452.1"/>
    </source>
</evidence>
<keyword evidence="5 6" id="KW-0482">Metalloprotease</keyword>
<evidence type="ECO:0000259" key="8">
    <source>
        <dbReference type="Pfam" id="PF01435"/>
    </source>
</evidence>
<keyword evidence="10" id="KW-1185">Reference proteome</keyword>
<gene>
    <name evidence="9" type="ORF">DU508_00140</name>
</gene>
<evidence type="ECO:0000256" key="1">
    <source>
        <dbReference type="ARBA" id="ARBA00022670"/>
    </source>
</evidence>
<dbReference type="PANTHER" id="PTHR22726:SF1">
    <property type="entry name" value="METALLOENDOPEPTIDASE OMA1, MITOCHONDRIAL"/>
    <property type="match status" value="1"/>
</dbReference>
<keyword evidence="2" id="KW-0479">Metal-binding</keyword>
<dbReference type="OrthoDB" id="9810445at2"/>
<organism evidence="9 10">
    <name type="scientific">Pedobacter chinensis</name>
    <dbReference type="NCBI Taxonomy" id="2282421"/>
    <lineage>
        <taxon>Bacteria</taxon>
        <taxon>Pseudomonadati</taxon>
        <taxon>Bacteroidota</taxon>
        <taxon>Sphingobacteriia</taxon>
        <taxon>Sphingobacteriales</taxon>
        <taxon>Sphingobacteriaceae</taxon>
        <taxon>Pedobacter</taxon>
    </lineage>
</organism>
<dbReference type="PROSITE" id="PS51257">
    <property type="entry name" value="PROKAR_LIPOPROTEIN"/>
    <property type="match status" value="1"/>
</dbReference>
<name>A0A369Q1S5_9SPHI</name>
<proteinExistence type="inferred from homology"/>
<sequence>MKSLKSITCLLLILQLSLACKTVPITGRKQLNLVPDILIREMAFTQYDDVVKQSKTLNQEDELAKLVTRVGTRIQLAVETYMNANNMQKDVKKMQWAFNTIDEQIANAWCMPGGKVVVYTGLLPVAQSETGLAVVMGHEIGHAIARHGNERMSEAVLVGLGGMALQEALKEKKQETQALFLGLYIVGGHLAISLPNNRKQESEADKLGLIFMSMAGYDPEEAVPFWQRMNALQKTKTPEFLSTHPSDETRIKNLSLLIPKIKEQYYKSEP</sequence>
<evidence type="ECO:0000256" key="5">
    <source>
        <dbReference type="ARBA" id="ARBA00023049"/>
    </source>
</evidence>
<comment type="similarity">
    <text evidence="6">Belongs to the peptidase M48 family.</text>
</comment>
<dbReference type="InterPro" id="IPR051156">
    <property type="entry name" value="Mito/Outer_Membr_Metalloprot"/>
</dbReference>
<reference evidence="9 10" key="1">
    <citation type="submission" date="2018-07" db="EMBL/GenBank/DDBJ databases">
        <title>Pedobacter sp. nov., isolated from soil.</title>
        <authorList>
            <person name="Zhou L.Y."/>
            <person name="Du Z.J."/>
        </authorList>
    </citation>
    <scope>NUCLEOTIDE SEQUENCE [LARGE SCALE GENOMIC DNA]</scope>
    <source>
        <strain evidence="9 10">JDX94</strain>
    </source>
</reference>
<accession>A0A369Q1S5</accession>
<keyword evidence="4 6" id="KW-0862">Zinc</keyword>
<comment type="cofactor">
    <cofactor evidence="6">
        <name>Zn(2+)</name>
        <dbReference type="ChEBI" id="CHEBI:29105"/>
    </cofactor>
    <text evidence="6">Binds 1 zinc ion per subunit.</text>
</comment>
<evidence type="ECO:0000256" key="3">
    <source>
        <dbReference type="ARBA" id="ARBA00022801"/>
    </source>
</evidence>
<dbReference type="AlphaFoldDB" id="A0A369Q1S5"/>
<feature type="signal peptide" evidence="7">
    <location>
        <begin position="1"/>
        <end position="21"/>
    </location>
</feature>
<dbReference type="GO" id="GO:0016020">
    <property type="term" value="C:membrane"/>
    <property type="evidence" value="ECO:0007669"/>
    <property type="project" value="TreeGrafter"/>
</dbReference>
<evidence type="ECO:0000256" key="2">
    <source>
        <dbReference type="ARBA" id="ARBA00022723"/>
    </source>
</evidence>
<evidence type="ECO:0000313" key="10">
    <source>
        <dbReference type="Proteomes" id="UP000253961"/>
    </source>
</evidence>
<dbReference type="GO" id="GO:0004222">
    <property type="term" value="F:metalloendopeptidase activity"/>
    <property type="evidence" value="ECO:0007669"/>
    <property type="project" value="InterPro"/>
</dbReference>
<dbReference type="EMBL" id="QPKV01000001">
    <property type="protein sequence ID" value="RDC58452.1"/>
    <property type="molecule type" value="Genomic_DNA"/>
</dbReference>